<feature type="signal peptide" evidence="2">
    <location>
        <begin position="1"/>
        <end position="21"/>
    </location>
</feature>
<evidence type="ECO:0000313" key="4">
    <source>
        <dbReference type="Proteomes" id="UP000031364"/>
    </source>
</evidence>
<feature type="region of interest" description="Disordered" evidence="1">
    <location>
        <begin position="27"/>
        <end position="110"/>
    </location>
</feature>
<reference evidence="3 4" key="1">
    <citation type="journal article" date="2014" name="Int. J. Syst. Evol. Microbiol.">
        <title>Nocardia vulneris sp. nov., isolated from wounds of human patients in North America.</title>
        <authorList>
            <person name="Lasker B.A."/>
            <person name="Bell M."/>
            <person name="Klenk H.P."/>
            <person name="Sproer C."/>
            <person name="Schumann C."/>
            <person name="Schumann P."/>
            <person name="Brown J.M."/>
        </authorList>
    </citation>
    <scope>NUCLEOTIDE SEQUENCE [LARGE SCALE GENOMIC DNA]</scope>
    <source>
        <strain evidence="3 4">W9851</strain>
    </source>
</reference>
<comment type="caution">
    <text evidence="3">The sequence shown here is derived from an EMBL/GenBank/DDBJ whole genome shotgun (WGS) entry which is preliminary data.</text>
</comment>
<evidence type="ECO:0000256" key="2">
    <source>
        <dbReference type="SAM" id="SignalP"/>
    </source>
</evidence>
<accession>A0ABR4Z7S2</accession>
<feature type="compositionally biased region" description="Polar residues" evidence="1">
    <location>
        <begin position="27"/>
        <end position="49"/>
    </location>
</feature>
<evidence type="ECO:0000313" key="3">
    <source>
        <dbReference type="EMBL" id="KIA61332.1"/>
    </source>
</evidence>
<gene>
    <name evidence="3" type="ORF">FG87_31735</name>
</gene>
<feature type="compositionally biased region" description="Acidic residues" evidence="1">
    <location>
        <begin position="50"/>
        <end position="62"/>
    </location>
</feature>
<dbReference type="Proteomes" id="UP000031364">
    <property type="component" value="Unassembled WGS sequence"/>
</dbReference>
<feature type="compositionally biased region" description="Low complexity" evidence="1">
    <location>
        <begin position="85"/>
        <end position="94"/>
    </location>
</feature>
<keyword evidence="2" id="KW-0732">Signal</keyword>
<proteinExistence type="predicted"/>
<evidence type="ECO:0000256" key="1">
    <source>
        <dbReference type="SAM" id="MobiDB-lite"/>
    </source>
</evidence>
<sequence length="110" mass="11147">MQRKTTIAVAVVLVATASAVGGVLLASSTSKPTSNLKDYTVVDNNNPLDEQTDGLDDLEEPSLDGPAPKTAKDFVGDSKPGPGTGPEELTPQGPAVTEQDGGWTATGPGN</sequence>
<protein>
    <recommendedName>
        <fullName evidence="5">Secreted protein</fullName>
    </recommendedName>
</protein>
<keyword evidence="4" id="KW-1185">Reference proteome</keyword>
<name>A0ABR4Z7S2_9NOCA</name>
<organism evidence="3 4">
    <name type="scientific">Nocardia vulneris</name>
    <dbReference type="NCBI Taxonomy" id="1141657"/>
    <lineage>
        <taxon>Bacteria</taxon>
        <taxon>Bacillati</taxon>
        <taxon>Actinomycetota</taxon>
        <taxon>Actinomycetes</taxon>
        <taxon>Mycobacteriales</taxon>
        <taxon>Nocardiaceae</taxon>
        <taxon>Nocardia</taxon>
    </lineage>
</organism>
<dbReference type="RefSeq" id="WP_043677848.1">
    <property type="nucleotide sequence ID" value="NZ_BDCI01000047.1"/>
</dbReference>
<dbReference type="EMBL" id="JNFP01000047">
    <property type="protein sequence ID" value="KIA61332.1"/>
    <property type="molecule type" value="Genomic_DNA"/>
</dbReference>
<evidence type="ECO:0008006" key="5">
    <source>
        <dbReference type="Google" id="ProtNLM"/>
    </source>
</evidence>
<feature type="chain" id="PRO_5045601852" description="Secreted protein" evidence="2">
    <location>
        <begin position="22"/>
        <end position="110"/>
    </location>
</feature>